<keyword evidence="4" id="KW-0804">Transcription</keyword>
<dbReference type="InterPro" id="IPR016032">
    <property type="entry name" value="Sig_transdc_resp-reg_C-effctor"/>
</dbReference>
<dbReference type="PROSITE" id="PS50043">
    <property type="entry name" value="HTH_LUXR_2"/>
    <property type="match status" value="1"/>
</dbReference>
<keyword evidence="2" id="KW-0805">Transcription regulation</keyword>
<name>A0ABP7ZTR8_9MICO</name>
<feature type="domain" description="Response regulatory" evidence="7">
    <location>
        <begin position="12"/>
        <end position="130"/>
    </location>
</feature>
<feature type="domain" description="HTH luxR-type" evidence="6">
    <location>
        <begin position="150"/>
        <end position="221"/>
    </location>
</feature>
<evidence type="ECO:0000313" key="9">
    <source>
        <dbReference type="Proteomes" id="UP001501079"/>
    </source>
</evidence>
<evidence type="ECO:0000256" key="3">
    <source>
        <dbReference type="ARBA" id="ARBA00023125"/>
    </source>
</evidence>
<dbReference type="PANTHER" id="PTHR43214:SF24">
    <property type="entry name" value="TRANSCRIPTIONAL REGULATORY PROTEIN NARL-RELATED"/>
    <property type="match status" value="1"/>
</dbReference>
<dbReference type="Proteomes" id="UP001501079">
    <property type="component" value="Unassembled WGS sequence"/>
</dbReference>
<sequence>MVTHTDSPRTLRVAVVEDQPLFRKMLSVLLDATDGLVVAGEYASAAEASQGLDARAVDVALLDLRLGDGDGLALGRDLRRRNPSLGVLVLSASDSMHVLLEIPRHEAGGWGYLSKTSSLSAPALVFAIRSVAEGRAVLDPAIRAQREVRRQSPLAQLSARQREVLALVADGLTNSAIAAQLGISPRSVDGHLNAAYAGLGLQASPDRNPRVEAVRAYLAHTVPGPS</sequence>
<dbReference type="InterPro" id="IPR058245">
    <property type="entry name" value="NreC/VraR/RcsB-like_REC"/>
</dbReference>
<proteinExistence type="predicted"/>
<organism evidence="8 9">
    <name type="scientific">Gryllotalpicola koreensis</name>
    <dbReference type="NCBI Taxonomy" id="993086"/>
    <lineage>
        <taxon>Bacteria</taxon>
        <taxon>Bacillati</taxon>
        <taxon>Actinomycetota</taxon>
        <taxon>Actinomycetes</taxon>
        <taxon>Micrococcales</taxon>
        <taxon>Microbacteriaceae</taxon>
        <taxon>Gryllotalpicola</taxon>
    </lineage>
</organism>
<keyword evidence="3" id="KW-0238">DNA-binding</keyword>
<dbReference type="InterPro" id="IPR039420">
    <property type="entry name" value="WalR-like"/>
</dbReference>
<protein>
    <submittedName>
        <fullName evidence="8">Response regulator transcription factor</fullName>
    </submittedName>
</protein>
<dbReference type="SUPFAM" id="SSF46894">
    <property type="entry name" value="C-terminal effector domain of the bipartite response regulators"/>
    <property type="match status" value="1"/>
</dbReference>
<keyword evidence="9" id="KW-1185">Reference proteome</keyword>
<evidence type="ECO:0000313" key="8">
    <source>
        <dbReference type="EMBL" id="GAA4170252.1"/>
    </source>
</evidence>
<keyword evidence="1 5" id="KW-0597">Phosphoprotein</keyword>
<dbReference type="SMART" id="SM00421">
    <property type="entry name" value="HTH_LUXR"/>
    <property type="match status" value="1"/>
</dbReference>
<dbReference type="CDD" id="cd06170">
    <property type="entry name" value="LuxR_C_like"/>
    <property type="match status" value="1"/>
</dbReference>
<dbReference type="Pfam" id="PF00072">
    <property type="entry name" value="Response_reg"/>
    <property type="match status" value="1"/>
</dbReference>
<dbReference type="CDD" id="cd17535">
    <property type="entry name" value="REC_NarL-like"/>
    <property type="match status" value="1"/>
</dbReference>
<dbReference type="InterPro" id="IPR000792">
    <property type="entry name" value="Tscrpt_reg_LuxR_C"/>
</dbReference>
<gene>
    <name evidence="8" type="ORF">GCM10022287_07880</name>
</gene>
<accession>A0ABP7ZTR8</accession>
<evidence type="ECO:0000256" key="5">
    <source>
        <dbReference type="PROSITE-ProRule" id="PRU00169"/>
    </source>
</evidence>
<evidence type="ECO:0000256" key="2">
    <source>
        <dbReference type="ARBA" id="ARBA00023015"/>
    </source>
</evidence>
<dbReference type="RefSeq" id="WP_344751969.1">
    <property type="nucleotide sequence ID" value="NZ_BAABBW010000001.1"/>
</dbReference>
<dbReference type="InterPro" id="IPR011006">
    <property type="entry name" value="CheY-like_superfamily"/>
</dbReference>
<reference evidence="9" key="1">
    <citation type="journal article" date="2019" name="Int. J. Syst. Evol. Microbiol.">
        <title>The Global Catalogue of Microorganisms (GCM) 10K type strain sequencing project: providing services to taxonomists for standard genome sequencing and annotation.</title>
        <authorList>
            <consortium name="The Broad Institute Genomics Platform"/>
            <consortium name="The Broad Institute Genome Sequencing Center for Infectious Disease"/>
            <person name="Wu L."/>
            <person name="Ma J."/>
        </authorList>
    </citation>
    <scope>NUCLEOTIDE SEQUENCE [LARGE SCALE GENOMIC DNA]</scope>
    <source>
        <strain evidence="9">JCM 17591</strain>
    </source>
</reference>
<dbReference type="PROSITE" id="PS50110">
    <property type="entry name" value="RESPONSE_REGULATORY"/>
    <property type="match status" value="1"/>
</dbReference>
<dbReference type="Pfam" id="PF00196">
    <property type="entry name" value="GerE"/>
    <property type="match status" value="1"/>
</dbReference>
<evidence type="ECO:0000259" key="6">
    <source>
        <dbReference type="PROSITE" id="PS50043"/>
    </source>
</evidence>
<evidence type="ECO:0000256" key="1">
    <source>
        <dbReference type="ARBA" id="ARBA00022553"/>
    </source>
</evidence>
<dbReference type="InterPro" id="IPR001789">
    <property type="entry name" value="Sig_transdc_resp-reg_receiver"/>
</dbReference>
<dbReference type="SUPFAM" id="SSF52172">
    <property type="entry name" value="CheY-like"/>
    <property type="match status" value="1"/>
</dbReference>
<evidence type="ECO:0000256" key="4">
    <source>
        <dbReference type="ARBA" id="ARBA00023163"/>
    </source>
</evidence>
<feature type="modified residue" description="4-aspartylphosphate" evidence="5">
    <location>
        <position position="63"/>
    </location>
</feature>
<dbReference type="SMART" id="SM00448">
    <property type="entry name" value="REC"/>
    <property type="match status" value="1"/>
</dbReference>
<dbReference type="EMBL" id="BAABBW010000001">
    <property type="protein sequence ID" value="GAA4170252.1"/>
    <property type="molecule type" value="Genomic_DNA"/>
</dbReference>
<dbReference type="Gene3D" id="3.40.50.2300">
    <property type="match status" value="1"/>
</dbReference>
<evidence type="ECO:0000259" key="7">
    <source>
        <dbReference type="PROSITE" id="PS50110"/>
    </source>
</evidence>
<dbReference type="PANTHER" id="PTHR43214">
    <property type="entry name" value="TWO-COMPONENT RESPONSE REGULATOR"/>
    <property type="match status" value="1"/>
</dbReference>
<comment type="caution">
    <text evidence="8">The sequence shown here is derived from an EMBL/GenBank/DDBJ whole genome shotgun (WGS) entry which is preliminary data.</text>
</comment>
<dbReference type="PRINTS" id="PR00038">
    <property type="entry name" value="HTHLUXR"/>
</dbReference>